<protein>
    <submittedName>
        <fullName evidence="1">Uncharacterized protein</fullName>
    </submittedName>
</protein>
<proteinExistence type="predicted"/>
<name>A0A0F9QSR6_9ZZZZ</name>
<gene>
    <name evidence="1" type="ORF">LCGC14_0682210</name>
</gene>
<dbReference type="EMBL" id="LAZR01001384">
    <property type="protein sequence ID" value="KKN45509.1"/>
    <property type="molecule type" value="Genomic_DNA"/>
</dbReference>
<comment type="caution">
    <text evidence="1">The sequence shown here is derived from an EMBL/GenBank/DDBJ whole genome shotgun (WGS) entry which is preliminary data.</text>
</comment>
<sequence length="104" mass="11221">MEPILMVSAFILFVGGDILINDQSAADIRDSEQSSHIERVRTNAAVGYERGYFAWSDDGYYISNLTPEPIQPEGCDKPVLVSDLSVPKSGQTLPVESVDLGCGG</sequence>
<organism evidence="1">
    <name type="scientific">marine sediment metagenome</name>
    <dbReference type="NCBI Taxonomy" id="412755"/>
    <lineage>
        <taxon>unclassified sequences</taxon>
        <taxon>metagenomes</taxon>
        <taxon>ecological metagenomes</taxon>
    </lineage>
</organism>
<reference evidence="1" key="1">
    <citation type="journal article" date="2015" name="Nature">
        <title>Complex archaea that bridge the gap between prokaryotes and eukaryotes.</title>
        <authorList>
            <person name="Spang A."/>
            <person name="Saw J.H."/>
            <person name="Jorgensen S.L."/>
            <person name="Zaremba-Niedzwiedzka K."/>
            <person name="Martijn J."/>
            <person name="Lind A.E."/>
            <person name="van Eijk R."/>
            <person name="Schleper C."/>
            <person name="Guy L."/>
            <person name="Ettema T.J."/>
        </authorList>
    </citation>
    <scope>NUCLEOTIDE SEQUENCE</scope>
</reference>
<dbReference type="AlphaFoldDB" id="A0A0F9QSR6"/>
<accession>A0A0F9QSR6</accession>
<evidence type="ECO:0000313" key="1">
    <source>
        <dbReference type="EMBL" id="KKN45509.1"/>
    </source>
</evidence>